<comment type="caution">
    <text evidence="2">The sequence shown here is derived from an EMBL/GenBank/DDBJ whole genome shotgun (WGS) entry which is preliminary data.</text>
</comment>
<name>A0AAW1VY95_RUBAR</name>
<evidence type="ECO:0000313" key="2">
    <source>
        <dbReference type="EMBL" id="KAK9911828.1"/>
    </source>
</evidence>
<protein>
    <recommendedName>
        <fullName evidence="1">MULE transposase domain-containing protein</fullName>
    </recommendedName>
</protein>
<dbReference type="Pfam" id="PF10551">
    <property type="entry name" value="MULE"/>
    <property type="match status" value="1"/>
</dbReference>
<keyword evidence="3" id="KW-1185">Reference proteome</keyword>
<dbReference type="EMBL" id="JBEDUW010000007">
    <property type="protein sequence ID" value="KAK9911828.1"/>
    <property type="molecule type" value="Genomic_DNA"/>
</dbReference>
<organism evidence="2 3">
    <name type="scientific">Rubus argutus</name>
    <name type="common">Southern blackberry</name>
    <dbReference type="NCBI Taxonomy" id="59490"/>
    <lineage>
        <taxon>Eukaryota</taxon>
        <taxon>Viridiplantae</taxon>
        <taxon>Streptophyta</taxon>
        <taxon>Embryophyta</taxon>
        <taxon>Tracheophyta</taxon>
        <taxon>Spermatophyta</taxon>
        <taxon>Magnoliopsida</taxon>
        <taxon>eudicotyledons</taxon>
        <taxon>Gunneridae</taxon>
        <taxon>Pentapetalae</taxon>
        <taxon>rosids</taxon>
        <taxon>fabids</taxon>
        <taxon>Rosales</taxon>
        <taxon>Rosaceae</taxon>
        <taxon>Rosoideae</taxon>
        <taxon>Rosoideae incertae sedis</taxon>
        <taxon>Rubus</taxon>
    </lineage>
</organism>
<dbReference type="AlphaFoldDB" id="A0AAW1VY95"/>
<proteinExistence type="predicted"/>
<gene>
    <name evidence="2" type="ORF">M0R45_035715</name>
</gene>
<accession>A0AAW1VY95</accession>
<feature type="domain" description="MULE transposase" evidence="1">
    <location>
        <begin position="54"/>
        <end position="147"/>
    </location>
</feature>
<evidence type="ECO:0000259" key="1">
    <source>
        <dbReference type="Pfam" id="PF10551"/>
    </source>
</evidence>
<dbReference type="PANTHER" id="PTHR47718">
    <property type="entry name" value="OS01G0519700 PROTEIN"/>
    <property type="match status" value="1"/>
</dbReference>
<evidence type="ECO:0000313" key="3">
    <source>
        <dbReference type="Proteomes" id="UP001457282"/>
    </source>
</evidence>
<reference evidence="2 3" key="1">
    <citation type="journal article" date="2023" name="G3 (Bethesda)">
        <title>A chromosome-length genome assembly and annotation of blackberry (Rubus argutus, cv. 'Hillquist').</title>
        <authorList>
            <person name="Bruna T."/>
            <person name="Aryal R."/>
            <person name="Dudchenko O."/>
            <person name="Sargent D.J."/>
            <person name="Mead D."/>
            <person name="Buti M."/>
            <person name="Cavallini A."/>
            <person name="Hytonen T."/>
            <person name="Andres J."/>
            <person name="Pham M."/>
            <person name="Weisz D."/>
            <person name="Mascagni F."/>
            <person name="Usai G."/>
            <person name="Natali L."/>
            <person name="Bassil N."/>
            <person name="Fernandez G.E."/>
            <person name="Lomsadze A."/>
            <person name="Armour M."/>
            <person name="Olukolu B."/>
            <person name="Poorten T."/>
            <person name="Britton C."/>
            <person name="Davik J."/>
            <person name="Ashrafi H."/>
            <person name="Aiden E.L."/>
            <person name="Borodovsky M."/>
            <person name="Worthington M."/>
        </authorList>
    </citation>
    <scope>NUCLEOTIDE SEQUENCE [LARGE SCALE GENOMIC DNA]</scope>
    <source>
        <strain evidence="2">PI 553951</strain>
    </source>
</reference>
<sequence>MNGDAQAAIAFMNAQAIEDPDFYCKFQVDEEGWLANLFWSDSDSLYDYTCFGDVLIFDATYKTNIYNRPLAVFVGTNNHLSTMFLLVHYWLMSTLTLTIGFYKTFLTSMKEKKPACILTDGNDAMCKAIVGVLPKSRHRVCSWHVGNNLFDKIKDEGTRADFGDCIYSSWSVDEWEVAWQTMVDKYDLADNPWIQQMYRKRERWAETYFSGHFFGGMTSTQRCEGMNKNLKAGIGTYSKIYEILPRIERTLKRMRNDARKDDLIAKIEPQFWQLICVHWKTRWQK</sequence>
<dbReference type="InterPro" id="IPR018289">
    <property type="entry name" value="MULE_transposase_dom"/>
</dbReference>
<dbReference type="Proteomes" id="UP001457282">
    <property type="component" value="Unassembled WGS sequence"/>
</dbReference>